<accession>A0A931G5D2</accession>
<dbReference type="PANTHER" id="PTHR46268:SF6">
    <property type="entry name" value="UNIVERSAL STRESS PROTEIN UP12"/>
    <property type="match status" value="1"/>
</dbReference>
<dbReference type="PANTHER" id="PTHR46268">
    <property type="entry name" value="STRESS RESPONSE PROTEIN NHAX"/>
    <property type="match status" value="1"/>
</dbReference>
<feature type="domain" description="UspA" evidence="2">
    <location>
        <begin position="4"/>
        <end position="137"/>
    </location>
</feature>
<dbReference type="RefSeq" id="WP_196396764.1">
    <property type="nucleotide sequence ID" value="NZ_JADNYM010000012.1"/>
</dbReference>
<dbReference type="SUPFAM" id="SSF52402">
    <property type="entry name" value="Adenine nucleotide alpha hydrolases-like"/>
    <property type="match status" value="2"/>
</dbReference>
<comment type="caution">
    <text evidence="3">The sequence shown here is derived from an EMBL/GenBank/DDBJ whole genome shotgun (WGS) entry which is preliminary data.</text>
</comment>
<dbReference type="AlphaFoldDB" id="A0A931G5D2"/>
<dbReference type="EMBL" id="JADNYM010000012">
    <property type="protein sequence ID" value="MBG0739813.1"/>
    <property type="molecule type" value="Genomic_DNA"/>
</dbReference>
<dbReference type="Gene3D" id="3.40.50.12370">
    <property type="match status" value="1"/>
</dbReference>
<proteinExistence type="inferred from homology"/>
<keyword evidence="4" id="KW-1185">Reference proteome</keyword>
<dbReference type="InterPro" id="IPR006016">
    <property type="entry name" value="UspA"/>
</dbReference>
<dbReference type="Proteomes" id="UP000655366">
    <property type="component" value="Unassembled WGS sequence"/>
</dbReference>
<organism evidence="3 4">
    <name type="scientific">Arthrobacter terrae</name>
    <dbReference type="NCBI Taxonomy" id="2935737"/>
    <lineage>
        <taxon>Bacteria</taxon>
        <taxon>Bacillati</taxon>
        <taxon>Actinomycetota</taxon>
        <taxon>Actinomycetes</taxon>
        <taxon>Micrococcales</taxon>
        <taxon>Micrococcaceae</taxon>
        <taxon>Arthrobacter</taxon>
    </lineage>
</organism>
<evidence type="ECO:0000313" key="4">
    <source>
        <dbReference type="Proteomes" id="UP000655366"/>
    </source>
</evidence>
<evidence type="ECO:0000313" key="3">
    <source>
        <dbReference type="EMBL" id="MBG0739813.1"/>
    </source>
</evidence>
<gene>
    <name evidence="3" type="ORF">IV500_10495</name>
</gene>
<dbReference type="Pfam" id="PF00582">
    <property type="entry name" value="Usp"/>
    <property type="match status" value="2"/>
</dbReference>
<comment type="similarity">
    <text evidence="1">Belongs to the universal stress protein A family.</text>
</comment>
<sequence>MRYVVGYSANARGRDAVNLAIALARRQNASLDLVMVVPETSPYNVVHPPAAGYQSIVTDQAQLWLAEALALIPADVPAQTHVRKGESEASVLIAAAEELAAGLLVIGAGSRGLFKRFTIGPVASTLLHAATVPVALAPQGYDRTDPITRLTCGVGLRAGAEDVLDVAAAAAGRRKLPLRLVSLVALDGGGAPGGAKGPREHADERLAAAVKGRVFHGVPVELAVAQGRSIEDAVDHLAWEDGEVLLIGSSRLARDNALFLGSTANRILRSLPVPMIVVPRSYKSVGQGRQSIQSEEVNQ</sequence>
<feature type="domain" description="UspA" evidence="2">
    <location>
        <begin position="149"/>
        <end position="279"/>
    </location>
</feature>
<evidence type="ECO:0000259" key="2">
    <source>
        <dbReference type="Pfam" id="PF00582"/>
    </source>
</evidence>
<reference evidence="3 4" key="1">
    <citation type="submission" date="2020-11" db="EMBL/GenBank/DDBJ databases">
        <title>Arthrobacter antarcticus sp. nov., isolated from Antarctic Soil.</title>
        <authorList>
            <person name="Li J."/>
        </authorList>
    </citation>
    <scope>NUCLEOTIDE SEQUENCE [LARGE SCALE GENOMIC DNA]</scope>
    <source>
        <strain evidence="3 4">Z1-20</strain>
    </source>
</reference>
<dbReference type="CDD" id="cd00293">
    <property type="entry name" value="USP-like"/>
    <property type="match status" value="2"/>
</dbReference>
<name>A0A931G5D2_9MICC</name>
<evidence type="ECO:0000256" key="1">
    <source>
        <dbReference type="ARBA" id="ARBA00008791"/>
    </source>
</evidence>
<protein>
    <submittedName>
        <fullName evidence="3">Universal stress protein</fullName>
    </submittedName>
</protein>